<evidence type="ECO:0000313" key="2">
    <source>
        <dbReference type="Proteomes" id="UP000033441"/>
    </source>
</evidence>
<comment type="caution">
    <text evidence="1">The sequence shown here is derived from an EMBL/GenBank/DDBJ whole genome shotgun (WGS) entry which is preliminary data.</text>
</comment>
<reference evidence="1 2" key="1">
    <citation type="submission" date="2015-02" db="EMBL/GenBank/DDBJ databases">
        <title>Genome Sequencing of Rickettsiales.</title>
        <authorList>
            <person name="Daugherty S.C."/>
            <person name="Su Q."/>
            <person name="Abolude K."/>
            <person name="Beier-Sexton M."/>
            <person name="Carlyon J.A."/>
            <person name="Carter R."/>
            <person name="Day N.P."/>
            <person name="Dumler S.J."/>
            <person name="Dyachenko V."/>
            <person name="Godinez A."/>
            <person name="Kurtti T.J."/>
            <person name="Lichay M."/>
            <person name="Mullins K.E."/>
            <person name="Ott S."/>
            <person name="Pappas-Brown V."/>
            <person name="Paris D.H."/>
            <person name="Patel P."/>
            <person name="Richards A.L."/>
            <person name="Sadzewicz L."/>
            <person name="Sears K."/>
            <person name="Seidman D."/>
            <person name="Sengamalay N."/>
            <person name="Stenos J."/>
            <person name="Tallon L.J."/>
            <person name="Vincent G."/>
            <person name="Fraser C.M."/>
            <person name="Munderloh U."/>
            <person name="Dunning-Hotopp J.C."/>
        </authorList>
    </citation>
    <scope>NUCLEOTIDE SEQUENCE [LARGE SCALE GENOMIC DNA]</scope>
    <source>
        <strain evidence="1 2">ApMUC09</strain>
    </source>
</reference>
<dbReference type="EMBL" id="LANV01000001">
    <property type="protein sequence ID" value="KJV64467.1"/>
    <property type="molecule type" value="Genomic_DNA"/>
</dbReference>
<name>A0A0F3N9U2_ANAPH</name>
<dbReference type="Proteomes" id="UP000033441">
    <property type="component" value="Unassembled WGS sequence"/>
</dbReference>
<organism evidence="1 2">
    <name type="scientific">Anaplasma phagocytophilum str. ApMUC09</name>
    <dbReference type="NCBI Taxonomy" id="1359152"/>
    <lineage>
        <taxon>Bacteria</taxon>
        <taxon>Pseudomonadati</taxon>
        <taxon>Pseudomonadota</taxon>
        <taxon>Alphaproteobacteria</taxon>
        <taxon>Rickettsiales</taxon>
        <taxon>Anaplasmataceae</taxon>
        <taxon>Anaplasma</taxon>
        <taxon>phagocytophilum group</taxon>
    </lineage>
</organism>
<accession>A0A0F3N9U2</accession>
<dbReference type="AlphaFoldDB" id="A0A0F3N9U2"/>
<sequence>MRSTNGSVISTAEISGFKSYVLTLGGGIMLSPIMQRKVFLGRT</sequence>
<gene>
    <name evidence="1" type="ORF">APHMUC_0719</name>
</gene>
<protein>
    <submittedName>
        <fullName evidence="1">Uncharacterized protein</fullName>
    </submittedName>
</protein>
<evidence type="ECO:0000313" key="1">
    <source>
        <dbReference type="EMBL" id="KJV64467.1"/>
    </source>
</evidence>
<proteinExistence type="predicted"/>